<feature type="compositionally biased region" description="Polar residues" evidence="4">
    <location>
        <begin position="641"/>
        <end position="650"/>
    </location>
</feature>
<dbReference type="OrthoDB" id="504170at2759"/>
<feature type="compositionally biased region" description="Basic and acidic residues" evidence="4">
    <location>
        <begin position="662"/>
        <end position="701"/>
    </location>
</feature>
<feature type="compositionally biased region" description="Polar residues" evidence="4">
    <location>
        <begin position="582"/>
        <end position="621"/>
    </location>
</feature>
<dbReference type="PANTHER" id="PTHR24346:SF110">
    <property type="entry name" value="NON-SPECIFIC SERINE_THREONINE PROTEIN KINASE"/>
    <property type="match status" value="1"/>
</dbReference>
<dbReference type="PANTHER" id="PTHR24346">
    <property type="entry name" value="MAP/MICROTUBULE AFFINITY-REGULATING KINASE"/>
    <property type="match status" value="1"/>
</dbReference>
<feature type="compositionally biased region" description="Polar residues" evidence="4">
    <location>
        <begin position="816"/>
        <end position="826"/>
    </location>
</feature>
<dbReference type="AlphaFoldDB" id="A0A4S4LLA0"/>
<evidence type="ECO:0000256" key="4">
    <source>
        <dbReference type="SAM" id="MobiDB-lite"/>
    </source>
</evidence>
<keyword evidence="2 3" id="KW-0067">ATP-binding</keyword>
<feature type="compositionally biased region" description="Polar residues" evidence="4">
    <location>
        <begin position="730"/>
        <end position="746"/>
    </location>
</feature>
<feature type="binding site" evidence="3">
    <location>
        <position position="71"/>
    </location>
    <ligand>
        <name>ATP</name>
        <dbReference type="ChEBI" id="CHEBI:30616"/>
    </ligand>
</feature>
<name>A0A4S4LLA0_9AGAM</name>
<feature type="domain" description="Protein kinase" evidence="5">
    <location>
        <begin position="42"/>
        <end position="288"/>
    </location>
</feature>
<evidence type="ECO:0000256" key="3">
    <source>
        <dbReference type="PROSITE-ProRule" id="PRU10141"/>
    </source>
</evidence>
<reference evidence="6 7" key="1">
    <citation type="submission" date="2019-02" db="EMBL/GenBank/DDBJ databases">
        <title>Genome sequencing of the rare red list fungi Bondarzewia mesenterica.</title>
        <authorList>
            <person name="Buettner E."/>
            <person name="Kellner H."/>
        </authorList>
    </citation>
    <scope>NUCLEOTIDE SEQUENCE [LARGE SCALE GENOMIC DNA]</scope>
    <source>
        <strain evidence="6 7">DSM 108281</strain>
    </source>
</reference>
<dbReference type="InterPro" id="IPR000719">
    <property type="entry name" value="Prot_kinase_dom"/>
</dbReference>
<feature type="region of interest" description="Disordered" evidence="4">
    <location>
        <begin position="888"/>
        <end position="1022"/>
    </location>
</feature>
<dbReference type="GO" id="GO:0004674">
    <property type="term" value="F:protein serine/threonine kinase activity"/>
    <property type="evidence" value="ECO:0007669"/>
    <property type="project" value="TreeGrafter"/>
</dbReference>
<feature type="region of interest" description="Disordered" evidence="4">
    <location>
        <begin position="294"/>
        <end position="461"/>
    </location>
</feature>
<feature type="region of interest" description="Disordered" evidence="4">
    <location>
        <begin position="797"/>
        <end position="867"/>
    </location>
</feature>
<sequence length="1161" mass="126469">MSNSGHKHAASLAQNYKAQLASAYNDLGKELSSTKIKVVGNYTLGKVIGEGTYGKVRLGTHRLTSTRVAIKQIPKSLSATLTREIHHHRQLHHPHVTQLYEVIATENSIWLVTELCSGGELFDYITEKGRLSEDETRIIFGQLCLAVNYVHEKGIVHRDLKLENVLLDERCRIKLGDFGFTREFERGAYLETFCGTTGYAAPEMLEGKKYLGPEVDVLVSRRYFVLLVDGALPFDDDNDTVMRDKVIKAEFEDPEWLSEDVRDLLKHVLQKDPTKRMTIRQILAHPWFTLHAPSSANSPPAATAGPVDSRSSYEPSGSSATSESTTYGSTSSEIDRSSNTTPDEEQSQDSHEKPLHVHRNASQSTIKKPEGKAKGKQKGVSQPETVQEEEPSSRSNGVSSSASTSSRPRTRSPSSSSKEPPAMPTRTPVRTKRRSVSSTLSDPASPTTEKPMTPLPPQDFASLMNTPAPIIFGTSLERELLNSLSALGFDTPQIVHSVLSNACDSAGAMWWMLKRKSEKRAMEEGTVKSVLSQIEEHEQATDDAERQGSVEKKRRKNSRATQPPLSSARSAPELAFIPPTPTVSQQRPMTPPRNKSPNNPFLSPSTSAAESLVKSTASTPAGSLKDKDSSKGRREGKARSGSVSIMQRATTALEAAGLVRKKSSEAVKEQHAKDKEQHAKDKEKESEKKVVAAEERRDSHGKLPKSPPLKAVKDTVMPSTPSMDLASAPVNPSSPWMLPNLSNSPPGSHAPTPVNSPGDTLTALPNITENGIKSGHHRNRASLLSAFRMWFNEDRKGKRKAGAGSGHGLSYGHSVNGRSPSSTDLGRSSVKVKRQTSGNNRKTHRAKGHSISSHRSSSVNSRRSSTASMHMVILDSPQYGLDHMVNMSRQRSDPSRRSFGSRTPNSERGDYIPSRPSSVQSFSMKQRHRKSPSVSSAGSMHMVRTASPFHRRAGSGSSTRVIRSPPQLSRSPHVRSNSATSSIHSSRPGSFYEPSESEGTRTSSPFRSHSRRSVDDAPKRGAYGTSTFVAQKRQTAFLPPNAATGYGNSVGRSSWKKSWGLEPPGWQSRTAHLPIEVLAISPAGDGSASIRDVFSGRHSLSIGDEDDWVDEDDDVPAFAGGLGQMPTSASAPSSSPFDQNVVWRSIWYGGAFDAFSSSPGK</sequence>
<evidence type="ECO:0000313" key="6">
    <source>
        <dbReference type="EMBL" id="THH10770.1"/>
    </source>
</evidence>
<feature type="compositionally biased region" description="Polar residues" evidence="4">
    <location>
        <begin position="436"/>
        <end position="450"/>
    </location>
</feature>
<dbReference type="PROSITE" id="PS00107">
    <property type="entry name" value="PROTEIN_KINASE_ATP"/>
    <property type="match status" value="1"/>
</dbReference>
<organism evidence="6 7">
    <name type="scientific">Bondarzewia mesenterica</name>
    <dbReference type="NCBI Taxonomy" id="1095465"/>
    <lineage>
        <taxon>Eukaryota</taxon>
        <taxon>Fungi</taxon>
        <taxon>Dikarya</taxon>
        <taxon>Basidiomycota</taxon>
        <taxon>Agaricomycotina</taxon>
        <taxon>Agaricomycetes</taxon>
        <taxon>Russulales</taxon>
        <taxon>Bondarzewiaceae</taxon>
        <taxon>Bondarzewia</taxon>
    </lineage>
</organism>
<feature type="compositionally biased region" description="Low complexity" evidence="4">
    <location>
        <begin position="393"/>
        <end position="417"/>
    </location>
</feature>
<dbReference type="InterPro" id="IPR011009">
    <property type="entry name" value="Kinase-like_dom_sf"/>
</dbReference>
<protein>
    <recommendedName>
        <fullName evidence="5">Protein kinase domain-containing protein</fullName>
    </recommendedName>
</protein>
<accession>A0A4S4LLA0</accession>
<feature type="compositionally biased region" description="Low complexity" evidence="4">
    <location>
        <begin position="312"/>
        <end position="332"/>
    </location>
</feature>
<dbReference type="SUPFAM" id="SSF56112">
    <property type="entry name" value="Protein kinase-like (PK-like)"/>
    <property type="match status" value="1"/>
</dbReference>
<keyword evidence="1 3" id="KW-0547">Nucleotide-binding</keyword>
<feature type="compositionally biased region" description="Basic and acidic residues" evidence="4">
    <location>
        <begin position="534"/>
        <end position="551"/>
    </location>
</feature>
<evidence type="ECO:0000259" key="5">
    <source>
        <dbReference type="PROSITE" id="PS50011"/>
    </source>
</evidence>
<dbReference type="GO" id="GO:0035556">
    <property type="term" value="P:intracellular signal transduction"/>
    <property type="evidence" value="ECO:0007669"/>
    <property type="project" value="TreeGrafter"/>
</dbReference>
<dbReference type="Gene3D" id="1.10.510.10">
    <property type="entry name" value="Transferase(Phosphotransferase) domain 1"/>
    <property type="match status" value="1"/>
</dbReference>
<gene>
    <name evidence="6" type="ORF">EW146_g8267</name>
</gene>
<dbReference type="EMBL" id="SGPL01000551">
    <property type="protein sequence ID" value="THH10770.1"/>
    <property type="molecule type" value="Genomic_DNA"/>
</dbReference>
<dbReference type="GO" id="GO:0005737">
    <property type="term" value="C:cytoplasm"/>
    <property type="evidence" value="ECO:0007669"/>
    <property type="project" value="TreeGrafter"/>
</dbReference>
<feature type="compositionally biased region" description="Basic and acidic residues" evidence="4">
    <location>
        <begin position="624"/>
        <end position="638"/>
    </location>
</feature>
<feature type="compositionally biased region" description="Polar residues" evidence="4">
    <location>
        <begin position="915"/>
        <end position="924"/>
    </location>
</feature>
<dbReference type="FunFam" id="1.10.510.10:FF:000571">
    <property type="entry name" value="Maternal embryonic leucine zipper kinase"/>
    <property type="match status" value="1"/>
</dbReference>
<feature type="region of interest" description="Disordered" evidence="4">
    <location>
        <begin position="534"/>
        <end position="760"/>
    </location>
</feature>
<dbReference type="CDD" id="cd14003">
    <property type="entry name" value="STKc_AMPK-like"/>
    <property type="match status" value="1"/>
</dbReference>
<feature type="compositionally biased region" description="Low complexity" evidence="4">
    <location>
        <begin position="294"/>
        <end position="304"/>
    </location>
</feature>
<dbReference type="PROSITE" id="PS00108">
    <property type="entry name" value="PROTEIN_KINASE_ST"/>
    <property type="match status" value="1"/>
</dbReference>
<dbReference type="GO" id="GO:0005524">
    <property type="term" value="F:ATP binding"/>
    <property type="evidence" value="ECO:0007669"/>
    <property type="project" value="UniProtKB-UniRule"/>
</dbReference>
<evidence type="ECO:0000313" key="7">
    <source>
        <dbReference type="Proteomes" id="UP000310158"/>
    </source>
</evidence>
<feature type="region of interest" description="Disordered" evidence="4">
    <location>
        <begin position="1115"/>
        <end position="1136"/>
    </location>
</feature>
<proteinExistence type="predicted"/>
<evidence type="ECO:0000256" key="1">
    <source>
        <dbReference type="ARBA" id="ARBA00022741"/>
    </source>
</evidence>
<comment type="caution">
    <text evidence="6">The sequence shown here is derived from an EMBL/GenBank/DDBJ whole genome shotgun (WGS) entry which is preliminary data.</text>
</comment>
<evidence type="ECO:0000256" key="2">
    <source>
        <dbReference type="ARBA" id="ARBA00022840"/>
    </source>
</evidence>
<dbReference type="PROSITE" id="PS50011">
    <property type="entry name" value="PROTEIN_KINASE_DOM"/>
    <property type="match status" value="1"/>
</dbReference>
<dbReference type="SMART" id="SM00220">
    <property type="entry name" value="S_TKc"/>
    <property type="match status" value="1"/>
</dbReference>
<dbReference type="InterPro" id="IPR008271">
    <property type="entry name" value="Ser/Thr_kinase_AS"/>
</dbReference>
<dbReference type="InterPro" id="IPR017441">
    <property type="entry name" value="Protein_kinase_ATP_BS"/>
</dbReference>
<feature type="compositionally biased region" description="Low complexity" evidence="4">
    <location>
        <begin position="850"/>
        <end position="867"/>
    </location>
</feature>
<feature type="compositionally biased region" description="Polar residues" evidence="4">
    <location>
        <begin position="559"/>
        <end position="569"/>
    </location>
</feature>
<feature type="compositionally biased region" description="Polar residues" evidence="4">
    <location>
        <begin position="955"/>
        <end position="988"/>
    </location>
</feature>
<dbReference type="Pfam" id="PF00069">
    <property type="entry name" value="Pkinase"/>
    <property type="match status" value="1"/>
</dbReference>
<keyword evidence="7" id="KW-1185">Reference proteome</keyword>
<dbReference type="Proteomes" id="UP000310158">
    <property type="component" value="Unassembled WGS sequence"/>
</dbReference>